<dbReference type="OrthoDB" id="1158011at2759"/>
<feature type="non-terminal residue" evidence="2">
    <location>
        <position position="151"/>
    </location>
</feature>
<dbReference type="Pfam" id="PF00179">
    <property type="entry name" value="UQ_con"/>
    <property type="match status" value="1"/>
</dbReference>
<dbReference type="SUPFAM" id="SSF54495">
    <property type="entry name" value="UBC-like"/>
    <property type="match status" value="1"/>
</dbReference>
<dbReference type="GeneID" id="30198224"/>
<dbReference type="Gene3D" id="3.10.110.10">
    <property type="entry name" value="Ubiquitin Conjugating Enzyme"/>
    <property type="match status" value="1"/>
</dbReference>
<dbReference type="Proteomes" id="UP000094112">
    <property type="component" value="Unassembled WGS sequence"/>
</dbReference>
<keyword evidence="3" id="KW-1185">Reference proteome</keyword>
<evidence type="ECO:0000259" key="1">
    <source>
        <dbReference type="PROSITE" id="PS50127"/>
    </source>
</evidence>
<dbReference type="STRING" id="683960.A0A1E3NWA3"/>
<dbReference type="RefSeq" id="XP_019036169.1">
    <property type="nucleotide sequence ID" value="XM_019180978.1"/>
</dbReference>
<dbReference type="EMBL" id="KV454214">
    <property type="protein sequence ID" value="ODQ56962.1"/>
    <property type="molecule type" value="Genomic_DNA"/>
</dbReference>
<proteinExistence type="predicted"/>
<dbReference type="InterPro" id="IPR016135">
    <property type="entry name" value="UBQ-conjugating_enzyme/RWD"/>
</dbReference>
<dbReference type="InterPro" id="IPR000608">
    <property type="entry name" value="UBC"/>
</dbReference>
<gene>
    <name evidence="2" type="ORF">WICANDRAFT_23170</name>
</gene>
<feature type="domain" description="UBC core" evidence="1">
    <location>
        <begin position="1"/>
        <end position="138"/>
    </location>
</feature>
<dbReference type="PROSITE" id="PS50127">
    <property type="entry name" value="UBC_2"/>
    <property type="match status" value="1"/>
</dbReference>
<feature type="non-terminal residue" evidence="2">
    <location>
        <position position="1"/>
    </location>
</feature>
<name>A0A1E3NWA3_WICAA</name>
<organism evidence="2 3">
    <name type="scientific">Wickerhamomyces anomalus (strain ATCC 58044 / CBS 1984 / NCYC 433 / NRRL Y-366-8)</name>
    <name type="common">Yeast</name>
    <name type="synonym">Hansenula anomala</name>
    <dbReference type="NCBI Taxonomy" id="683960"/>
    <lineage>
        <taxon>Eukaryota</taxon>
        <taxon>Fungi</taxon>
        <taxon>Dikarya</taxon>
        <taxon>Ascomycota</taxon>
        <taxon>Saccharomycotina</taxon>
        <taxon>Saccharomycetes</taxon>
        <taxon>Phaffomycetales</taxon>
        <taxon>Wickerhamomycetaceae</taxon>
        <taxon>Wickerhamomyces</taxon>
    </lineage>
</organism>
<protein>
    <recommendedName>
        <fullName evidence="1">UBC core domain-containing protein</fullName>
    </recommendedName>
</protein>
<reference evidence="2 3" key="1">
    <citation type="journal article" date="2016" name="Proc. Natl. Acad. Sci. U.S.A.">
        <title>Comparative genomics of biotechnologically important yeasts.</title>
        <authorList>
            <person name="Riley R."/>
            <person name="Haridas S."/>
            <person name="Wolfe K.H."/>
            <person name="Lopes M.R."/>
            <person name="Hittinger C.T."/>
            <person name="Goeker M."/>
            <person name="Salamov A.A."/>
            <person name="Wisecaver J.H."/>
            <person name="Long T.M."/>
            <person name="Calvey C.H."/>
            <person name="Aerts A.L."/>
            <person name="Barry K.W."/>
            <person name="Choi C."/>
            <person name="Clum A."/>
            <person name="Coughlan A.Y."/>
            <person name="Deshpande S."/>
            <person name="Douglass A.P."/>
            <person name="Hanson S.J."/>
            <person name="Klenk H.-P."/>
            <person name="LaButti K.M."/>
            <person name="Lapidus A."/>
            <person name="Lindquist E.A."/>
            <person name="Lipzen A.M."/>
            <person name="Meier-Kolthoff J.P."/>
            <person name="Ohm R.A."/>
            <person name="Otillar R.P."/>
            <person name="Pangilinan J.L."/>
            <person name="Peng Y."/>
            <person name="Rokas A."/>
            <person name="Rosa C.A."/>
            <person name="Scheuner C."/>
            <person name="Sibirny A.A."/>
            <person name="Slot J.C."/>
            <person name="Stielow J.B."/>
            <person name="Sun H."/>
            <person name="Kurtzman C.P."/>
            <person name="Blackwell M."/>
            <person name="Grigoriev I.V."/>
            <person name="Jeffries T.W."/>
        </authorList>
    </citation>
    <scope>NUCLEOTIDE SEQUENCE [LARGE SCALE GENOMIC DNA]</scope>
    <source>
        <strain evidence="3">ATCC 58044 / CBS 1984 / NCYC 433 / NRRL Y-366-8</strain>
    </source>
</reference>
<evidence type="ECO:0000313" key="2">
    <source>
        <dbReference type="EMBL" id="ODQ56962.1"/>
    </source>
</evidence>
<sequence length="151" mass="16866">KQEDPSFNVTPSVGGPLNWHFIINLGPSNSALYGQAQYHGVLFFPIEYPFKPPTIKMITPSGIFEPNTDLKQLMGISKENGDWKTPLNVIQLLQMLLDFMLIDAEIESTEPLFAGNIAGYISSTKMEKFSHASDTLAFNISNPIFKKVFPE</sequence>
<dbReference type="AlphaFoldDB" id="A0A1E3NWA3"/>
<accession>A0A1E3NWA3</accession>
<evidence type="ECO:0000313" key="3">
    <source>
        <dbReference type="Proteomes" id="UP000094112"/>
    </source>
</evidence>